<sequence>MRDRSSSPAALAGCYVISLRPVGGHAAIRRMAAARGAHVLALSPWRLVLRDDAVARAELRAALGADKVLATSPAAARAARALQPLRRRRGQQWFAVGTGTAAALRRAGIEEVAAPERMDSEGLLSMPGLRDVRGSAIGLLTAPGGRGRIVPALQRRGARVLRADVYARVPIAPSPRAVAALRALTAPAWLLLSSGEALAHLFDTLPGDAAAALRRARVVAASERLARQAEGHGFAVIAVAASARPRDLLDAAATAAAAPRNRR</sequence>
<organism evidence="11 12">
    <name type="scientific">Luteimonas notoginsengisoli</name>
    <dbReference type="NCBI Taxonomy" id="1578200"/>
    <lineage>
        <taxon>Bacteria</taxon>
        <taxon>Pseudomonadati</taxon>
        <taxon>Pseudomonadota</taxon>
        <taxon>Gammaproteobacteria</taxon>
        <taxon>Lysobacterales</taxon>
        <taxon>Lysobacteraceae</taxon>
        <taxon>Luteimonas</taxon>
    </lineage>
</organism>
<dbReference type="InterPro" id="IPR039793">
    <property type="entry name" value="UROS/Hem4"/>
</dbReference>
<comment type="caution">
    <text evidence="11">The sequence shown here is derived from an EMBL/GenBank/DDBJ whole genome shotgun (WGS) entry which is preliminary data.</text>
</comment>
<comment type="catalytic activity">
    <reaction evidence="8 9">
        <text>hydroxymethylbilane = uroporphyrinogen III + H2O</text>
        <dbReference type="Rhea" id="RHEA:18965"/>
        <dbReference type="ChEBI" id="CHEBI:15377"/>
        <dbReference type="ChEBI" id="CHEBI:57308"/>
        <dbReference type="ChEBI" id="CHEBI:57845"/>
        <dbReference type="EC" id="4.2.1.75"/>
    </reaction>
</comment>
<dbReference type="Pfam" id="PF02602">
    <property type="entry name" value="HEM4"/>
    <property type="match status" value="1"/>
</dbReference>
<evidence type="ECO:0000256" key="6">
    <source>
        <dbReference type="ARBA" id="ARBA00037589"/>
    </source>
</evidence>
<evidence type="ECO:0000256" key="9">
    <source>
        <dbReference type="RuleBase" id="RU366031"/>
    </source>
</evidence>
<dbReference type="CDD" id="cd06578">
    <property type="entry name" value="HemD"/>
    <property type="match status" value="1"/>
</dbReference>
<dbReference type="SUPFAM" id="SSF69618">
    <property type="entry name" value="HemD-like"/>
    <property type="match status" value="1"/>
</dbReference>
<dbReference type="EMBL" id="JBHRYF010000008">
    <property type="protein sequence ID" value="MFC3660419.1"/>
    <property type="molecule type" value="Genomic_DNA"/>
</dbReference>
<keyword evidence="4 9" id="KW-0456">Lyase</keyword>
<dbReference type="InterPro" id="IPR036108">
    <property type="entry name" value="4pyrrol_syn_uPrphyn_synt_sf"/>
</dbReference>
<evidence type="ECO:0000313" key="12">
    <source>
        <dbReference type="Proteomes" id="UP001595724"/>
    </source>
</evidence>
<dbReference type="GO" id="GO:0004852">
    <property type="term" value="F:uroporphyrinogen-III synthase activity"/>
    <property type="evidence" value="ECO:0007669"/>
    <property type="project" value="UniProtKB-EC"/>
</dbReference>
<evidence type="ECO:0000256" key="3">
    <source>
        <dbReference type="ARBA" id="ARBA00013109"/>
    </source>
</evidence>
<dbReference type="PANTHER" id="PTHR38042">
    <property type="entry name" value="UROPORPHYRINOGEN-III SYNTHASE, CHLOROPLASTIC"/>
    <property type="match status" value="1"/>
</dbReference>
<evidence type="ECO:0000313" key="11">
    <source>
        <dbReference type="EMBL" id="MFC3660419.1"/>
    </source>
</evidence>
<dbReference type="PANTHER" id="PTHR38042:SF1">
    <property type="entry name" value="UROPORPHYRINOGEN-III SYNTHASE, CHLOROPLASTIC"/>
    <property type="match status" value="1"/>
</dbReference>
<evidence type="ECO:0000256" key="4">
    <source>
        <dbReference type="ARBA" id="ARBA00023239"/>
    </source>
</evidence>
<evidence type="ECO:0000256" key="7">
    <source>
        <dbReference type="ARBA" id="ARBA00040167"/>
    </source>
</evidence>
<evidence type="ECO:0000256" key="1">
    <source>
        <dbReference type="ARBA" id="ARBA00004772"/>
    </source>
</evidence>
<gene>
    <name evidence="11" type="ORF">ACFOM9_10115</name>
</gene>
<accession>A0ABV7UUS9</accession>
<evidence type="ECO:0000256" key="8">
    <source>
        <dbReference type="ARBA" id="ARBA00048617"/>
    </source>
</evidence>
<evidence type="ECO:0000256" key="2">
    <source>
        <dbReference type="ARBA" id="ARBA00008133"/>
    </source>
</evidence>
<dbReference type="InterPro" id="IPR003754">
    <property type="entry name" value="4pyrrol_synth_uPrphyn_synth"/>
</dbReference>
<dbReference type="Proteomes" id="UP001595724">
    <property type="component" value="Unassembled WGS sequence"/>
</dbReference>
<proteinExistence type="inferred from homology"/>
<evidence type="ECO:0000259" key="10">
    <source>
        <dbReference type="Pfam" id="PF02602"/>
    </source>
</evidence>
<evidence type="ECO:0000256" key="5">
    <source>
        <dbReference type="ARBA" id="ARBA00023244"/>
    </source>
</evidence>
<comment type="similarity">
    <text evidence="2 9">Belongs to the uroporphyrinogen-III synthase family.</text>
</comment>
<keyword evidence="12" id="KW-1185">Reference proteome</keyword>
<feature type="domain" description="Tetrapyrrole biosynthesis uroporphyrinogen III synthase" evidence="10">
    <location>
        <begin position="32"/>
        <end position="249"/>
    </location>
</feature>
<comment type="function">
    <text evidence="6 9">Catalyzes cyclization of the linear tetrapyrrole, hydroxymethylbilane, to the macrocyclic uroporphyrinogen III.</text>
</comment>
<comment type="pathway">
    <text evidence="1 9">Porphyrin-containing compound metabolism; protoporphyrin-IX biosynthesis; coproporphyrinogen-III from 5-aminolevulinate: step 3/4.</text>
</comment>
<name>A0ABV7UUS9_9GAMM</name>
<dbReference type="EC" id="4.2.1.75" evidence="3 9"/>
<reference evidence="12" key="1">
    <citation type="journal article" date="2019" name="Int. J. Syst. Evol. Microbiol.">
        <title>The Global Catalogue of Microorganisms (GCM) 10K type strain sequencing project: providing services to taxonomists for standard genome sequencing and annotation.</title>
        <authorList>
            <consortium name="The Broad Institute Genomics Platform"/>
            <consortium name="The Broad Institute Genome Sequencing Center for Infectious Disease"/>
            <person name="Wu L."/>
            <person name="Ma J."/>
        </authorList>
    </citation>
    <scope>NUCLEOTIDE SEQUENCE [LARGE SCALE GENOMIC DNA]</scope>
    <source>
        <strain evidence="12">KCTC 42211</strain>
    </source>
</reference>
<dbReference type="Gene3D" id="3.40.50.10090">
    <property type="match status" value="2"/>
</dbReference>
<dbReference type="RefSeq" id="WP_386709826.1">
    <property type="nucleotide sequence ID" value="NZ_JBHRYF010000008.1"/>
</dbReference>
<keyword evidence="5 9" id="KW-0627">Porphyrin biosynthesis</keyword>
<protein>
    <recommendedName>
        <fullName evidence="7 9">Uroporphyrinogen-III synthase</fullName>
        <ecNumber evidence="3 9">4.2.1.75</ecNumber>
    </recommendedName>
</protein>